<dbReference type="SFLD" id="SFLDS00003">
    <property type="entry name" value="Haloacid_Dehalogenase"/>
    <property type="match status" value="1"/>
</dbReference>
<dbReference type="Gene3D" id="3.40.50.1000">
    <property type="entry name" value="HAD superfamily/HAD-like"/>
    <property type="match status" value="1"/>
</dbReference>
<dbReference type="GO" id="GO:0016787">
    <property type="term" value="F:hydrolase activity"/>
    <property type="evidence" value="ECO:0007669"/>
    <property type="project" value="UniProtKB-KW"/>
</dbReference>
<accession>A0ABV6UE96</accession>
<dbReference type="RefSeq" id="WP_198037577.1">
    <property type="nucleotide sequence ID" value="NZ_JBHEZZ010000001.1"/>
</dbReference>
<dbReference type="InterPro" id="IPR050155">
    <property type="entry name" value="HAD-like_hydrolase_sf"/>
</dbReference>
<keyword evidence="3" id="KW-1185">Reference proteome</keyword>
<feature type="compositionally biased region" description="Pro residues" evidence="1">
    <location>
        <begin position="9"/>
        <end position="22"/>
    </location>
</feature>
<dbReference type="PANTHER" id="PTHR43434">
    <property type="entry name" value="PHOSPHOGLYCOLATE PHOSPHATASE"/>
    <property type="match status" value="1"/>
</dbReference>
<name>A0ABV6UE96_9ACTN</name>
<dbReference type="SFLD" id="SFLDG01129">
    <property type="entry name" value="C1.5:_HAD__Beta-PGM__Phosphata"/>
    <property type="match status" value="1"/>
</dbReference>
<dbReference type="Proteomes" id="UP001592528">
    <property type="component" value="Unassembled WGS sequence"/>
</dbReference>
<dbReference type="SUPFAM" id="SSF56784">
    <property type="entry name" value="HAD-like"/>
    <property type="match status" value="1"/>
</dbReference>
<reference evidence="2 3" key="1">
    <citation type="submission" date="2024-09" db="EMBL/GenBank/DDBJ databases">
        <authorList>
            <person name="Lee S.D."/>
        </authorList>
    </citation>
    <scope>NUCLEOTIDE SEQUENCE [LARGE SCALE GENOMIC DNA]</scope>
    <source>
        <strain evidence="2 3">N1-5</strain>
    </source>
</reference>
<keyword evidence="2" id="KW-0378">Hydrolase</keyword>
<protein>
    <submittedName>
        <fullName evidence="2">HAD family hydrolase</fullName>
        <ecNumber evidence="2">3.1.3.-</ecNumber>
    </submittedName>
</protein>
<dbReference type="InterPro" id="IPR036412">
    <property type="entry name" value="HAD-like_sf"/>
</dbReference>
<feature type="region of interest" description="Disordered" evidence="1">
    <location>
        <begin position="259"/>
        <end position="279"/>
    </location>
</feature>
<dbReference type="PANTHER" id="PTHR43434:SF1">
    <property type="entry name" value="PHOSPHOGLYCOLATE PHOSPHATASE"/>
    <property type="match status" value="1"/>
</dbReference>
<evidence type="ECO:0000256" key="1">
    <source>
        <dbReference type="SAM" id="MobiDB-lite"/>
    </source>
</evidence>
<dbReference type="CDD" id="cd01427">
    <property type="entry name" value="HAD_like"/>
    <property type="match status" value="1"/>
</dbReference>
<dbReference type="InterPro" id="IPR023214">
    <property type="entry name" value="HAD_sf"/>
</dbReference>
<gene>
    <name evidence="2" type="ORF">ACEZDJ_00515</name>
</gene>
<dbReference type="EC" id="3.1.3.-" evidence="2"/>
<feature type="compositionally biased region" description="Low complexity" evidence="1">
    <location>
        <begin position="259"/>
        <end position="269"/>
    </location>
</feature>
<dbReference type="Pfam" id="PF00702">
    <property type="entry name" value="Hydrolase"/>
    <property type="match status" value="1"/>
</dbReference>
<sequence length="279" mass="29329">MAEVTSSLVPPPLPSPLPSPLPPPVLVTDFDGTLYRGDDPIRHYARRAARELAPDRRRIVLDGVDQYLAMGAAASAVPEAIDGWEAVMLLARRLGVDPDALQAAFTDTRVHMLSEACSLEVPSGYAELLQQLRAGGVRVVLATNSPAEGLDPLLRRLDLLPLVDEVVAGTGKPAGLRRLLQRELGGSGTVGAAGLAPERVLVIGDHWRNDIEPGTDIGAFGAYIDRFGRADGPADATATTVEGLLEPIRKWAATAVPTTAPAAPTTPAPLLKALPSETS</sequence>
<feature type="region of interest" description="Disordered" evidence="1">
    <location>
        <begin position="1"/>
        <end position="22"/>
    </location>
</feature>
<comment type="caution">
    <text evidence="2">The sequence shown here is derived from an EMBL/GenBank/DDBJ whole genome shotgun (WGS) entry which is preliminary data.</text>
</comment>
<evidence type="ECO:0000313" key="2">
    <source>
        <dbReference type="EMBL" id="MFC1399776.1"/>
    </source>
</evidence>
<organism evidence="2 3">
    <name type="scientific">Streptacidiphilus cavernicola</name>
    <dbReference type="NCBI Taxonomy" id="3342716"/>
    <lineage>
        <taxon>Bacteria</taxon>
        <taxon>Bacillati</taxon>
        <taxon>Actinomycetota</taxon>
        <taxon>Actinomycetes</taxon>
        <taxon>Kitasatosporales</taxon>
        <taxon>Streptomycetaceae</taxon>
        <taxon>Streptacidiphilus</taxon>
    </lineage>
</organism>
<evidence type="ECO:0000313" key="3">
    <source>
        <dbReference type="Proteomes" id="UP001592528"/>
    </source>
</evidence>
<dbReference type="EMBL" id="JBHEZZ010000001">
    <property type="protein sequence ID" value="MFC1399776.1"/>
    <property type="molecule type" value="Genomic_DNA"/>
</dbReference>
<proteinExistence type="predicted"/>